<name>A0A9W8AI84_9FUNG</name>
<proteinExistence type="predicted"/>
<accession>A0A9W8AI84</accession>
<dbReference type="GO" id="GO:0005506">
    <property type="term" value="F:iron ion binding"/>
    <property type="evidence" value="ECO:0007669"/>
    <property type="project" value="InterPro"/>
</dbReference>
<dbReference type="GO" id="GO:0016705">
    <property type="term" value="F:oxidoreductase activity, acting on paired donors, with incorporation or reduction of molecular oxygen"/>
    <property type="evidence" value="ECO:0007669"/>
    <property type="project" value="InterPro"/>
</dbReference>
<reference evidence="1" key="1">
    <citation type="submission" date="2022-07" db="EMBL/GenBank/DDBJ databases">
        <title>Phylogenomic reconstructions and comparative analyses of Kickxellomycotina fungi.</title>
        <authorList>
            <person name="Reynolds N.K."/>
            <person name="Stajich J.E."/>
            <person name="Barry K."/>
            <person name="Grigoriev I.V."/>
            <person name="Crous P."/>
            <person name="Smith M.E."/>
        </authorList>
    </citation>
    <scope>NUCLEOTIDE SEQUENCE</scope>
    <source>
        <strain evidence="1">RSA 861</strain>
    </source>
</reference>
<dbReference type="GO" id="GO:0004497">
    <property type="term" value="F:monooxygenase activity"/>
    <property type="evidence" value="ECO:0007669"/>
    <property type="project" value="InterPro"/>
</dbReference>
<evidence type="ECO:0000313" key="1">
    <source>
        <dbReference type="EMBL" id="KAJ1928141.1"/>
    </source>
</evidence>
<sequence>MAQVLAMLQAVCGSYDNIKTPRWYQEFEIFGEGFLTTARDYDTHCYPYRPVGEVTPNLYHVLALLSAGMITDFTLGHSVQLLARGHHPITDWLHALTHLVVVFNAFPFFKTWWAYGTYRVSSCDFEAYVMTTIGERCDRLAVESRNPPEA</sequence>
<keyword evidence="2" id="KW-1185">Reference proteome</keyword>
<dbReference type="GO" id="GO:0020037">
    <property type="term" value="F:heme binding"/>
    <property type="evidence" value="ECO:0007669"/>
    <property type="project" value="InterPro"/>
</dbReference>
<comment type="caution">
    <text evidence="1">The sequence shown here is derived from an EMBL/GenBank/DDBJ whole genome shotgun (WGS) entry which is preliminary data.</text>
</comment>
<dbReference type="Proteomes" id="UP001150569">
    <property type="component" value="Unassembled WGS sequence"/>
</dbReference>
<protein>
    <submittedName>
        <fullName evidence="1">Uncharacterized protein</fullName>
    </submittedName>
</protein>
<organism evidence="1 2">
    <name type="scientific">Tieghemiomyces parasiticus</name>
    <dbReference type="NCBI Taxonomy" id="78921"/>
    <lineage>
        <taxon>Eukaryota</taxon>
        <taxon>Fungi</taxon>
        <taxon>Fungi incertae sedis</taxon>
        <taxon>Zoopagomycota</taxon>
        <taxon>Kickxellomycotina</taxon>
        <taxon>Dimargaritomycetes</taxon>
        <taxon>Dimargaritales</taxon>
        <taxon>Dimargaritaceae</taxon>
        <taxon>Tieghemiomyces</taxon>
    </lineage>
</organism>
<dbReference type="EMBL" id="JANBPT010000086">
    <property type="protein sequence ID" value="KAJ1928141.1"/>
    <property type="molecule type" value="Genomic_DNA"/>
</dbReference>
<gene>
    <name evidence="1" type="ORF">IWQ60_002308</name>
</gene>
<dbReference type="AlphaFoldDB" id="A0A9W8AI84"/>
<evidence type="ECO:0000313" key="2">
    <source>
        <dbReference type="Proteomes" id="UP001150569"/>
    </source>
</evidence>
<dbReference type="InterPro" id="IPR036396">
    <property type="entry name" value="Cyt_P450_sf"/>
</dbReference>
<dbReference type="SUPFAM" id="SSF48264">
    <property type="entry name" value="Cytochrome P450"/>
    <property type="match status" value="1"/>
</dbReference>